<proteinExistence type="predicted"/>
<evidence type="ECO:0000313" key="2">
    <source>
        <dbReference type="EMBL" id="KAK1745168.1"/>
    </source>
</evidence>
<dbReference type="EMBL" id="JATAAI010000006">
    <property type="protein sequence ID" value="KAK1745168.1"/>
    <property type="molecule type" value="Genomic_DNA"/>
</dbReference>
<reference evidence="2" key="1">
    <citation type="submission" date="2023-06" db="EMBL/GenBank/DDBJ databases">
        <title>Survivors Of The Sea: Transcriptome response of Skeletonema marinoi to long-term dormancy.</title>
        <authorList>
            <person name="Pinder M.I.M."/>
            <person name="Kourtchenko O."/>
            <person name="Robertson E.K."/>
            <person name="Larsson T."/>
            <person name="Maumus F."/>
            <person name="Osuna-Cruz C.M."/>
            <person name="Vancaester E."/>
            <person name="Stenow R."/>
            <person name="Vandepoele K."/>
            <person name="Ploug H."/>
            <person name="Bruchert V."/>
            <person name="Godhe A."/>
            <person name="Topel M."/>
        </authorList>
    </citation>
    <scope>NUCLEOTIDE SEQUENCE</scope>
    <source>
        <strain evidence="2">R05AC</strain>
    </source>
</reference>
<gene>
    <name evidence="2" type="ORF">QTG54_004459</name>
</gene>
<feature type="signal peptide" evidence="1">
    <location>
        <begin position="1"/>
        <end position="21"/>
    </location>
</feature>
<evidence type="ECO:0000313" key="3">
    <source>
        <dbReference type="Proteomes" id="UP001224775"/>
    </source>
</evidence>
<dbReference type="AlphaFoldDB" id="A0AAD9DGW1"/>
<keyword evidence="1" id="KW-0732">Signal</keyword>
<feature type="chain" id="PRO_5042039655" evidence="1">
    <location>
        <begin position="22"/>
        <end position="141"/>
    </location>
</feature>
<evidence type="ECO:0000256" key="1">
    <source>
        <dbReference type="SAM" id="SignalP"/>
    </source>
</evidence>
<name>A0AAD9DGW1_9STRA</name>
<dbReference type="Proteomes" id="UP001224775">
    <property type="component" value="Unassembled WGS sequence"/>
</dbReference>
<comment type="caution">
    <text evidence="2">The sequence shown here is derived from an EMBL/GenBank/DDBJ whole genome shotgun (WGS) entry which is preliminary data.</text>
</comment>
<organism evidence="2 3">
    <name type="scientific">Skeletonema marinoi</name>
    <dbReference type="NCBI Taxonomy" id="267567"/>
    <lineage>
        <taxon>Eukaryota</taxon>
        <taxon>Sar</taxon>
        <taxon>Stramenopiles</taxon>
        <taxon>Ochrophyta</taxon>
        <taxon>Bacillariophyta</taxon>
        <taxon>Coscinodiscophyceae</taxon>
        <taxon>Thalassiosirophycidae</taxon>
        <taxon>Thalassiosirales</taxon>
        <taxon>Skeletonemataceae</taxon>
        <taxon>Skeletonema</taxon>
        <taxon>Skeletonema marinoi-dohrnii complex</taxon>
    </lineage>
</organism>
<accession>A0AAD9DGW1</accession>
<keyword evidence="3" id="KW-1185">Reference proteome</keyword>
<sequence length="141" mass="16505">MMSRFLLQTFILAVLVSVASAFVAPSSQGNKSTQLMEKKWDADEERTQQQQFSFPNPLTEFADMWQNFDDIIDDFFNKRMGNGEVFYGQRKYKPSGKVTTEYNGYGFIDFKKIEAAREFREERARMKEEKLAAAQKEKNLR</sequence>
<protein>
    <submittedName>
        <fullName evidence="2">Uncharacterized protein</fullName>
    </submittedName>
</protein>